<evidence type="ECO:0000259" key="3">
    <source>
        <dbReference type="PROSITE" id="PS50977"/>
    </source>
</evidence>
<dbReference type="InterPro" id="IPR023772">
    <property type="entry name" value="DNA-bd_HTH_TetR-type_CS"/>
</dbReference>
<dbReference type="Gene3D" id="1.10.357.10">
    <property type="entry name" value="Tetracycline Repressor, domain 2"/>
    <property type="match status" value="1"/>
</dbReference>
<dbReference type="PRINTS" id="PR00455">
    <property type="entry name" value="HTHTETR"/>
</dbReference>
<keyword evidence="5" id="KW-1185">Reference proteome</keyword>
<dbReference type="InterPro" id="IPR050624">
    <property type="entry name" value="HTH-type_Tx_Regulator"/>
</dbReference>
<dbReference type="InterPro" id="IPR036271">
    <property type="entry name" value="Tet_transcr_reg_TetR-rel_C_sf"/>
</dbReference>
<feature type="DNA-binding region" description="H-T-H motif" evidence="2">
    <location>
        <begin position="33"/>
        <end position="52"/>
    </location>
</feature>
<dbReference type="EMBL" id="LN679998">
    <property type="protein sequence ID" value="CEJ73104.1"/>
    <property type="molecule type" value="Genomic_DNA"/>
</dbReference>
<dbReference type="GeneID" id="97536856"/>
<dbReference type="RefSeq" id="WP_021123555.1">
    <property type="nucleotide sequence ID" value="NZ_CDNJ01000003.1"/>
</dbReference>
<dbReference type="PANTHER" id="PTHR43479">
    <property type="entry name" value="ACREF/ENVCD OPERON REPRESSOR-RELATED"/>
    <property type="match status" value="1"/>
</dbReference>
<proteinExistence type="predicted"/>
<feature type="domain" description="HTH tetR-type" evidence="3">
    <location>
        <begin position="10"/>
        <end position="70"/>
    </location>
</feature>
<dbReference type="SUPFAM" id="SSF46689">
    <property type="entry name" value="Homeodomain-like"/>
    <property type="match status" value="1"/>
</dbReference>
<dbReference type="SUPFAM" id="SSF48498">
    <property type="entry name" value="Tetracyclin repressor-like, C-terminal domain"/>
    <property type="match status" value="1"/>
</dbReference>
<dbReference type="PANTHER" id="PTHR43479:SF11">
    <property type="entry name" value="ACREF_ENVCD OPERON REPRESSOR-RELATED"/>
    <property type="match status" value="1"/>
</dbReference>
<evidence type="ECO:0000256" key="1">
    <source>
        <dbReference type="ARBA" id="ARBA00023125"/>
    </source>
</evidence>
<evidence type="ECO:0000313" key="5">
    <source>
        <dbReference type="Proteomes" id="UP000032811"/>
    </source>
</evidence>
<reference evidence="4 5" key="1">
    <citation type="submission" date="2014-11" db="EMBL/GenBank/DDBJ databases">
        <authorList>
            <person name="Aslett M.A."/>
            <person name="De Silva N."/>
        </authorList>
    </citation>
    <scope>NUCLEOTIDE SEQUENCE [LARGE SCALE GENOMIC DNA]</scope>
    <source>
        <strain evidence="4 5">ATCC9714</strain>
    </source>
</reference>
<dbReference type="Pfam" id="PF00440">
    <property type="entry name" value="TetR_N"/>
    <property type="match status" value="1"/>
</dbReference>
<dbReference type="Gene3D" id="1.10.10.60">
    <property type="entry name" value="Homeodomain-like"/>
    <property type="match status" value="1"/>
</dbReference>
<protein>
    <submittedName>
        <fullName evidence="4">TetR-family transcriptional regulator</fullName>
    </submittedName>
</protein>
<dbReference type="PROSITE" id="PS01081">
    <property type="entry name" value="HTH_TETR_1"/>
    <property type="match status" value="1"/>
</dbReference>
<evidence type="ECO:0000313" key="4">
    <source>
        <dbReference type="EMBL" id="CEJ73104.1"/>
    </source>
</evidence>
<gene>
    <name evidence="4" type="ORF">ATCC9714_09921</name>
</gene>
<organism evidence="4 5">
    <name type="scientific">Paraclostridium sordellii</name>
    <name type="common">Clostridium sordellii</name>
    <dbReference type="NCBI Taxonomy" id="1505"/>
    <lineage>
        <taxon>Bacteria</taxon>
        <taxon>Bacillati</taxon>
        <taxon>Bacillota</taxon>
        <taxon>Clostridia</taxon>
        <taxon>Peptostreptococcales</taxon>
        <taxon>Peptostreptococcaceae</taxon>
        <taxon>Paraclostridium</taxon>
    </lineage>
</organism>
<dbReference type="InterPro" id="IPR009057">
    <property type="entry name" value="Homeodomain-like_sf"/>
</dbReference>
<evidence type="ECO:0000256" key="2">
    <source>
        <dbReference type="PROSITE-ProRule" id="PRU00335"/>
    </source>
</evidence>
<accession>A0ABP1XPJ1</accession>
<name>A0ABP1XPJ1_PARSO</name>
<dbReference type="Proteomes" id="UP000032811">
    <property type="component" value="Chromosome 1"/>
</dbReference>
<sequence>MNKTFENLSEEKKLRIINSAIEEFANKGYKRATVDNIVSKAGISKGSIFQYFKNKERLYLYICDYQIKIITDEVFKQKENNGNDFFKLYKQAARVKFEILKKNPYIFKFFKTLYSDDSQVAQKWLENILKNKDQLVLNFIGDYDKSKFRDDIDIDMAIKTIELTFDGLSMKWMDKLSYENYESDLKSLFEEVENYINFYKKLYYKGEN</sequence>
<keyword evidence="1 2" id="KW-0238">DNA-binding</keyword>
<dbReference type="InterPro" id="IPR001647">
    <property type="entry name" value="HTH_TetR"/>
</dbReference>
<dbReference type="PROSITE" id="PS50977">
    <property type="entry name" value="HTH_TETR_2"/>
    <property type="match status" value="1"/>
</dbReference>